<evidence type="ECO:0000313" key="1">
    <source>
        <dbReference type="EMBL" id="CUP84602.1"/>
    </source>
</evidence>
<gene>
    <name evidence="2" type="ORF">B5F11_03605</name>
    <name evidence="3" type="ORF">DXC40_02815</name>
    <name evidence="1" type="ORF">ERS852551_02137</name>
</gene>
<name>A0A174RGJ3_9FIRM</name>
<organism evidence="1 4">
    <name type="scientific">Anaerotruncus colihominis</name>
    <dbReference type="NCBI Taxonomy" id="169435"/>
    <lineage>
        <taxon>Bacteria</taxon>
        <taxon>Bacillati</taxon>
        <taxon>Bacillota</taxon>
        <taxon>Clostridia</taxon>
        <taxon>Eubacteriales</taxon>
        <taxon>Oscillospiraceae</taxon>
        <taxon>Anaerotruncus</taxon>
    </lineage>
</organism>
<dbReference type="Proteomes" id="UP000095765">
    <property type="component" value="Unassembled WGS sequence"/>
</dbReference>
<dbReference type="Proteomes" id="UP000260828">
    <property type="component" value="Unassembled WGS sequence"/>
</dbReference>
<evidence type="ECO:0000313" key="3">
    <source>
        <dbReference type="EMBL" id="RGE70010.1"/>
    </source>
</evidence>
<evidence type="ECO:0000313" key="6">
    <source>
        <dbReference type="Proteomes" id="UP000260828"/>
    </source>
</evidence>
<reference evidence="1 4" key="1">
    <citation type="submission" date="2015-09" db="EMBL/GenBank/DDBJ databases">
        <authorList>
            <consortium name="Pathogen Informatics"/>
        </authorList>
    </citation>
    <scope>NUCLEOTIDE SEQUENCE [LARGE SCALE GENOMIC DNA]</scope>
    <source>
        <strain evidence="1 4">2789STDY5834939</strain>
    </source>
</reference>
<accession>A0A174RGJ3</accession>
<dbReference type="EMBL" id="CZBE01000014">
    <property type="protein sequence ID" value="CUP84602.1"/>
    <property type="molecule type" value="Genomic_DNA"/>
</dbReference>
<dbReference type="GeneID" id="72465220"/>
<reference evidence="2" key="3">
    <citation type="journal article" date="2018" name="BMC Genomics">
        <title>Whole genome sequencing and function prediction of 133 gut anaerobes isolated from chicken caecum in pure cultures.</title>
        <authorList>
            <person name="Medvecky M."/>
            <person name="Cejkova D."/>
            <person name="Polansky O."/>
            <person name="Karasova D."/>
            <person name="Kubasova T."/>
            <person name="Cizek A."/>
            <person name="Rychlik I."/>
        </authorList>
    </citation>
    <scope>NUCLEOTIDE SEQUENCE</scope>
    <source>
        <strain evidence="2">An175</strain>
    </source>
</reference>
<evidence type="ECO:0000313" key="5">
    <source>
        <dbReference type="Proteomes" id="UP000196386"/>
    </source>
</evidence>
<dbReference type="EMBL" id="QVME01000001">
    <property type="protein sequence ID" value="RGE70010.1"/>
    <property type="molecule type" value="Genomic_DNA"/>
</dbReference>
<reference evidence="5" key="2">
    <citation type="submission" date="2017-04" db="EMBL/GenBank/DDBJ databases">
        <title>Function of individual gut microbiota members based on whole genome sequencing of pure cultures obtained from chicken caecum.</title>
        <authorList>
            <person name="Medvecky M."/>
            <person name="Cejkova D."/>
            <person name="Polansky O."/>
            <person name="Karasova D."/>
            <person name="Kubasova T."/>
            <person name="Cizek A."/>
            <person name="Rychlik I."/>
        </authorList>
    </citation>
    <scope>NUCLEOTIDE SEQUENCE [LARGE SCALE GENOMIC DNA]</scope>
    <source>
        <strain evidence="5">An175</strain>
    </source>
</reference>
<dbReference type="RefSeq" id="WP_006877186.1">
    <property type="nucleotide sequence ID" value="NZ_CABIWA010000003.1"/>
</dbReference>
<reference evidence="3 6" key="4">
    <citation type="submission" date="2018-08" db="EMBL/GenBank/DDBJ databases">
        <title>A genome reference for cultivated species of the human gut microbiota.</title>
        <authorList>
            <person name="Zou Y."/>
            <person name="Xue W."/>
            <person name="Luo G."/>
        </authorList>
    </citation>
    <scope>NUCLEOTIDE SEQUENCE [LARGE SCALE GENOMIC DNA]</scope>
    <source>
        <strain evidence="3 6">TF05-12AC</strain>
    </source>
</reference>
<dbReference type="EMBL" id="NFKP01000002">
    <property type="protein sequence ID" value="OUP71161.1"/>
    <property type="molecule type" value="Genomic_DNA"/>
</dbReference>
<dbReference type="OrthoDB" id="1863247at2"/>
<dbReference type="AlphaFoldDB" id="A0A174RGJ3"/>
<evidence type="ECO:0000313" key="2">
    <source>
        <dbReference type="EMBL" id="OUP71161.1"/>
    </source>
</evidence>
<protein>
    <submittedName>
        <fullName evidence="1">Uncharacterized protein</fullName>
    </submittedName>
</protein>
<sequence length="99" mass="9976">MAETGAPGVVAAAGSTGEIAQETQKAAANNPQNAGGLANPQAMSGQGAQFVFVAATVANVLCDNLTQVQINLLANFLSVITTCVYAILTVENPTDIIEA</sequence>
<proteinExistence type="predicted"/>
<evidence type="ECO:0000313" key="4">
    <source>
        <dbReference type="Proteomes" id="UP000095765"/>
    </source>
</evidence>
<dbReference type="Proteomes" id="UP000196386">
    <property type="component" value="Unassembled WGS sequence"/>
</dbReference>